<feature type="region of interest" description="Disordered" evidence="1">
    <location>
        <begin position="111"/>
        <end position="234"/>
    </location>
</feature>
<dbReference type="OrthoDB" id="10424392at2759"/>
<protein>
    <submittedName>
        <fullName evidence="2">Uncharacterized protein</fullName>
    </submittedName>
</protein>
<accession>A0A1Q9D9C0</accession>
<comment type="caution">
    <text evidence="2">The sequence shown here is derived from an EMBL/GenBank/DDBJ whole genome shotgun (WGS) entry which is preliminary data.</text>
</comment>
<dbReference type="Proteomes" id="UP000186817">
    <property type="component" value="Unassembled WGS sequence"/>
</dbReference>
<feature type="compositionally biased region" description="Basic residues" evidence="1">
    <location>
        <begin position="183"/>
        <end position="202"/>
    </location>
</feature>
<dbReference type="EMBL" id="LSRX01000648">
    <property type="protein sequence ID" value="OLP91813.1"/>
    <property type="molecule type" value="Genomic_DNA"/>
</dbReference>
<reference evidence="2 3" key="1">
    <citation type="submission" date="2016-02" db="EMBL/GenBank/DDBJ databases">
        <title>Genome analysis of coral dinoflagellate symbionts highlights evolutionary adaptations to a symbiotic lifestyle.</title>
        <authorList>
            <person name="Aranda M."/>
            <person name="Li Y."/>
            <person name="Liew Y.J."/>
            <person name="Baumgarten S."/>
            <person name="Simakov O."/>
            <person name="Wilson M."/>
            <person name="Piel J."/>
            <person name="Ashoor H."/>
            <person name="Bougouffa S."/>
            <person name="Bajic V.B."/>
            <person name="Ryu T."/>
            <person name="Ravasi T."/>
            <person name="Bayer T."/>
            <person name="Micklem G."/>
            <person name="Kim H."/>
            <person name="Bhak J."/>
            <person name="Lajeunesse T.C."/>
            <person name="Voolstra C.R."/>
        </authorList>
    </citation>
    <scope>NUCLEOTIDE SEQUENCE [LARGE SCALE GENOMIC DNA]</scope>
    <source>
        <strain evidence="2 3">CCMP2467</strain>
    </source>
</reference>
<evidence type="ECO:0000313" key="3">
    <source>
        <dbReference type="Proteomes" id="UP000186817"/>
    </source>
</evidence>
<evidence type="ECO:0000256" key="1">
    <source>
        <dbReference type="SAM" id="MobiDB-lite"/>
    </source>
</evidence>
<sequence>MPAGHVEPFGKDRAWRTAMGSHRDEYNSVRGSQSTAQIRLAGSPPIQSYTGAMAETYSAYLGLRAGDRSLVAGSRPIPLSVTGTTLSESLVSVQVPHESALDRVRSILHGVSQPSGRLTQHVHGVSKTEDHRPEEHHVSHQASHHSSHNEGHHGHALHQSTFHHPPQIHDGDGHLRHQEHFRHPSHLHQGHAHACHQGHSHVRGGYQGHAMSSNETVRPRPTRAHTVPLPGSHP</sequence>
<name>A0A1Q9D9C0_SYMMI</name>
<evidence type="ECO:0000313" key="2">
    <source>
        <dbReference type="EMBL" id="OLP91813.1"/>
    </source>
</evidence>
<keyword evidence="3" id="KW-1185">Reference proteome</keyword>
<gene>
    <name evidence="2" type="ORF">AK812_SmicGene26446</name>
</gene>
<organism evidence="2 3">
    <name type="scientific">Symbiodinium microadriaticum</name>
    <name type="common">Dinoflagellate</name>
    <name type="synonym">Zooxanthella microadriatica</name>
    <dbReference type="NCBI Taxonomy" id="2951"/>
    <lineage>
        <taxon>Eukaryota</taxon>
        <taxon>Sar</taxon>
        <taxon>Alveolata</taxon>
        <taxon>Dinophyceae</taxon>
        <taxon>Suessiales</taxon>
        <taxon>Symbiodiniaceae</taxon>
        <taxon>Symbiodinium</taxon>
    </lineage>
</organism>
<feature type="compositionally biased region" description="Basic and acidic residues" evidence="1">
    <location>
        <begin position="167"/>
        <end position="182"/>
    </location>
</feature>
<feature type="compositionally biased region" description="Basic and acidic residues" evidence="1">
    <location>
        <begin position="126"/>
        <end position="138"/>
    </location>
</feature>
<dbReference type="AlphaFoldDB" id="A0A1Q9D9C0"/>
<proteinExistence type="predicted"/>